<dbReference type="GO" id="GO:0016020">
    <property type="term" value="C:membrane"/>
    <property type="evidence" value="ECO:0007669"/>
    <property type="project" value="UniProtKB-SubCell"/>
</dbReference>
<dbReference type="GO" id="GO:0045454">
    <property type="term" value="P:cell redox homeostasis"/>
    <property type="evidence" value="ECO:0007669"/>
    <property type="project" value="TreeGrafter"/>
</dbReference>
<sequence>MIHRLPLLALLGLFCLPVSTKAQFGQGGISKPTTFFYGISPAKAKVGDVVTLKITARSKEGWHMYAAKTNPKIEFGPQPTVLTLAKNSTYKLVGGLESVGYQTKYEEAFEGDVYQMPNPAIFIQKIKLLAVKPILKGTIEGQTCQEVCVNVNDDFDLSKQITVAAPTGATVAVPESKPVDQLADNQISVVTSESAAAQTGVVGSGVSSTANAETALAAATEATVGVPAIGTPAQPQSLWKFVLAAFLAGLAALLTPCVFPIIPMTVSYFTNQKGGWWKALIYGASIIGIYVLIGTVVSRINGPGFANFVSTHWVPNLLFFAVFFVFGLSFLGLFEITLPSSLVNKADAASERGGLAGIFFMAFTLVLVSFSCTGPIVGSLLVASAGGEVIKPIIGMAAFSSAFAIPFTLFAMFPQWLKSLPKSGGWLNSVKVILGFLELALALKFLSIADQVYHWHLLDREVYLAFWIVIFTMIGFYLLGKLRLPHDSLPMASGKITLDKFSLKGEMAQAMMGAKDEGSTGSAVNLSTTPVRGELKLAGSPDDRVSIPRLLLAIVTFTFVVYMVPGMWGAPLNALAGYLPPETSQDFNLNGGGGQPPATNSSGQVSGKKHADLFKLPRGLQGFFDYKEALAYSKTVGKPVFIDFTGHGCVNCREMEQRVWSDPKVMSRLQNDYVLVALYVDDKTELPEAEWYTSGYDQKVKKTIGAQNADLQITKYGNNAQPHYCLVDETGKLLVTPTNYNLDVDKFAAFMDAGKTAFAKK</sequence>
<feature type="transmembrane region" description="Helical" evidence="7">
    <location>
        <begin position="313"/>
        <end position="334"/>
    </location>
</feature>
<protein>
    <submittedName>
        <fullName evidence="10">Thioredoxin family protein</fullName>
    </submittedName>
</protein>
<organism evidence="10 11">
    <name type="scientific">Fibrella rubiginis</name>
    <dbReference type="NCBI Taxonomy" id="2817060"/>
    <lineage>
        <taxon>Bacteria</taxon>
        <taxon>Pseudomonadati</taxon>
        <taxon>Bacteroidota</taxon>
        <taxon>Cytophagia</taxon>
        <taxon>Cytophagales</taxon>
        <taxon>Spirosomataceae</taxon>
        <taxon>Fibrella</taxon>
    </lineage>
</organism>
<reference evidence="10" key="1">
    <citation type="submission" date="2021-03" db="EMBL/GenBank/DDBJ databases">
        <title>Fibrella sp. HMF5335 genome sequencing and assembly.</title>
        <authorList>
            <person name="Kang H."/>
            <person name="Kim H."/>
            <person name="Bae S."/>
            <person name="Joh K."/>
        </authorList>
    </citation>
    <scope>NUCLEOTIDE SEQUENCE</scope>
    <source>
        <strain evidence="10">HMF5335</strain>
    </source>
</reference>
<keyword evidence="4 7" id="KW-1133">Transmembrane helix</keyword>
<dbReference type="InterPro" id="IPR036249">
    <property type="entry name" value="Thioredoxin-like_sf"/>
</dbReference>
<keyword evidence="11" id="KW-1185">Reference proteome</keyword>
<keyword evidence="3" id="KW-0201">Cytochrome c-type biogenesis</keyword>
<dbReference type="RefSeq" id="WP_207364901.1">
    <property type="nucleotide sequence ID" value="NZ_JAFMYV010000005.1"/>
</dbReference>
<feature type="domain" description="Cytochrome C biogenesis protein transmembrane" evidence="9">
    <location>
        <begin position="239"/>
        <end position="446"/>
    </location>
</feature>
<feature type="chain" id="PRO_5037164075" evidence="8">
    <location>
        <begin position="23"/>
        <end position="761"/>
    </location>
</feature>
<keyword evidence="8" id="KW-0732">Signal</keyword>
<dbReference type="PANTHER" id="PTHR32234:SF0">
    <property type="entry name" value="THIOL:DISULFIDE INTERCHANGE PROTEIN DSBD"/>
    <property type="match status" value="1"/>
</dbReference>
<dbReference type="GO" id="GO:0015035">
    <property type="term" value="F:protein-disulfide reductase activity"/>
    <property type="evidence" value="ECO:0007669"/>
    <property type="project" value="TreeGrafter"/>
</dbReference>
<feature type="transmembrane region" description="Helical" evidence="7">
    <location>
        <begin position="393"/>
        <end position="413"/>
    </location>
</feature>
<feature type="transmembrane region" description="Helical" evidence="7">
    <location>
        <begin position="355"/>
        <end position="381"/>
    </location>
</feature>
<feature type="transmembrane region" description="Helical" evidence="7">
    <location>
        <begin position="275"/>
        <end position="293"/>
    </location>
</feature>
<proteinExistence type="predicted"/>
<evidence type="ECO:0000256" key="5">
    <source>
        <dbReference type="ARBA" id="ARBA00023136"/>
    </source>
</evidence>
<evidence type="ECO:0000313" key="10">
    <source>
        <dbReference type="EMBL" id="MBO0937364.1"/>
    </source>
</evidence>
<dbReference type="Gene3D" id="3.40.30.10">
    <property type="entry name" value="Glutaredoxin"/>
    <property type="match status" value="1"/>
</dbReference>
<dbReference type="EMBL" id="JAFMYV010000005">
    <property type="protein sequence ID" value="MBO0937364.1"/>
    <property type="molecule type" value="Genomic_DNA"/>
</dbReference>
<evidence type="ECO:0000256" key="4">
    <source>
        <dbReference type="ARBA" id="ARBA00022989"/>
    </source>
</evidence>
<feature type="transmembrane region" description="Helical" evidence="7">
    <location>
        <begin position="550"/>
        <end position="570"/>
    </location>
</feature>
<dbReference type="AlphaFoldDB" id="A0A939GHM3"/>
<feature type="signal peptide" evidence="8">
    <location>
        <begin position="1"/>
        <end position="22"/>
    </location>
</feature>
<gene>
    <name evidence="10" type="ORF">J2I47_12480</name>
</gene>
<evidence type="ECO:0000256" key="1">
    <source>
        <dbReference type="ARBA" id="ARBA00004141"/>
    </source>
</evidence>
<evidence type="ECO:0000256" key="3">
    <source>
        <dbReference type="ARBA" id="ARBA00022748"/>
    </source>
</evidence>
<dbReference type="Pfam" id="PF13899">
    <property type="entry name" value="Thioredoxin_7"/>
    <property type="match status" value="1"/>
</dbReference>
<evidence type="ECO:0000256" key="2">
    <source>
        <dbReference type="ARBA" id="ARBA00022692"/>
    </source>
</evidence>
<dbReference type="PANTHER" id="PTHR32234">
    <property type="entry name" value="THIOL:DISULFIDE INTERCHANGE PROTEIN DSBD"/>
    <property type="match status" value="1"/>
</dbReference>
<evidence type="ECO:0000313" key="11">
    <source>
        <dbReference type="Proteomes" id="UP000664034"/>
    </source>
</evidence>
<evidence type="ECO:0000256" key="8">
    <source>
        <dbReference type="SAM" id="SignalP"/>
    </source>
</evidence>
<dbReference type="SUPFAM" id="SSF52833">
    <property type="entry name" value="Thioredoxin-like"/>
    <property type="match status" value="1"/>
</dbReference>
<name>A0A939GHM3_9BACT</name>
<dbReference type="InterPro" id="IPR003834">
    <property type="entry name" value="Cyt_c_assmbl_TM_dom"/>
</dbReference>
<feature type="transmembrane region" description="Helical" evidence="7">
    <location>
        <begin position="238"/>
        <end position="263"/>
    </location>
</feature>
<dbReference type="Pfam" id="PF02683">
    <property type="entry name" value="DsbD_TM"/>
    <property type="match status" value="1"/>
</dbReference>
<evidence type="ECO:0000259" key="9">
    <source>
        <dbReference type="Pfam" id="PF02683"/>
    </source>
</evidence>
<keyword evidence="5 7" id="KW-0472">Membrane</keyword>
<evidence type="ECO:0000256" key="7">
    <source>
        <dbReference type="SAM" id="Phobius"/>
    </source>
</evidence>
<comment type="caution">
    <text evidence="10">The sequence shown here is derived from an EMBL/GenBank/DDBJ whole genome shotgun (WGS) entry which is preliminary data.</text>
</comment>
<dbReference type="GO" id="GO:0017004">
    <property type="term" value="P:cytochrome complex assembly"/>
    <property type="evidence" value="ECO:0007669"/>
    <property type="project" value="UniProtKB-KW"/>
</dbReference>
<keyword evidence="2 7" id="KW-0812">Transmembrane</keyword>
<dbReference type="Proteomes" id="UP000664034">
    <property type="component" value="Unassembled WGS sequence"/>
</dbReference>
<evidence type="ECO:0000256" key="6">
    <source>
        <dbReference type="SAM" id="MobiDB-lite"/>
    </source>
</evidence>
<accession>A0A939GHM3</accession>
<feature type="transmembrane region" description="Helical" evidence="7">
    <location>
        <begin position="463"/>
        <end position="480"/>
    </location>
</feature>
<feature type="transmembrane region" description="Helical" evidence="7">
    <location>
        <begin position="425"/>
        <end position="443"/>
    </location>
</feature>
<feature type="region of interest" description="Disordered" evidence="6">
    <location>
        <begin position="586"/>
        <end position="606"/>
    </location>
</feature>
<comment type="subcellular location">
    <subcellularLocation>
        <location evidence="1">Membrane</location>
        <topology evidence="1">Multi-pass membrane protein</topology>
    </subcellularLocation>
</comment>